<name>A0AAN9Q609_CANGL</name>
<accession>A0AAN9Q609</accession>
<reference evidence="2 3" key="1">
    <citation type="submission" date="2024-01" db="EMBL/GenBank/DDBJ databases">
        <title>The genomes of 5 underutilized Papilionoideae crops provide insights into root nodulation and disease resistanc.</title>
        <authorList>
            <person name="Jiang F."/>
        </authorList>
    </citation>
    <scope>NUCLEOTIDE SEQUENCE [LARGE SCALE GENOMIC DNA]</scope>
    <source>
        <strain evidence="2">LVBAO_FW01</strain>
        <tissue evidence="2">Leaves</tissue>
    </source>
</reference>
<proteinExistence type="predicted"/>
<dbReference type="EMBL" id="JAYMYQ010000006">
    <property type="protein sequence ID" value="KAK7323447.1"/>
    <property type="molecule type" value="Genomic_DNA"/>
</dbReference>
<protein>
    <submittedName>
        <fullName evidence="2">Uncharacterized protein</fullName>
    </submittedName>
</protein>
<dbReference type="Proteomes" id="UP001367508">
    <property type="component" value="Unassembled WGS sequence"/>
</dbReference>
<evidence type="ECO:0000256" key="1">
    <source>
        <dbReference type="SAM" id="MobiDB-lite"/>
    </source>
</evidence>
<comment type="caution">
    <text evidence="2">The sequence shown here is derived from an EMBL/GenBank/DDBJ whole genome shotgun (WGS) entry which is preliminary data.</text>
</comment>
<sequence length="102" mass="11754">MVVDSGLSGKASIMHDRDYASLTTYYPSDHGVSMKILWVDDLKLERLFREYRLVFRLRFLFVFVETGRLCTHREENSFATSSQPSSSSFFPLNPNRGISLVL</sequence>
<keyword evidence="3" id="KW-1185">Reference proteome</keyword>
<evidence type="ECO:0000313" key="3">
    <source>
        <dbReference type="Proteomes" id="UP001367508"/>
    </source>
</evidence>
<dbReference type="AlphaFoldDB" id="A0AAN9Q609"/>
<organism evidence="2 3">
    <name type="scientific">Canavalia gladiata</name>
    <name type="common">Sword bean</name>
    <name type="synonym">Dolichos gladiatus</name>
    <dbReference type="NCBI Taxonomy" id="3824"/>
    <lineage>
        <taxon>Eukaryota</taxon>
        <taxon>Viridiplantae</taxon>
        <taxon>Streptophyta</taxon>
        <taxon>Embryophyta</taxon>
        <taxon>Tracheophyta</taxon>
        <taxon>Spermatophyta</taxon>
        <taxon>Magnoliopsida</taxon>
        <taxon>eudicotyledons</taxon>
        <taxon>Gunneridae</taxon>
        <taxon>Pentapetalae</taxon>
        <taxon>rosids</taxon>
        <taxon>fabids</taxon>
        <taxon>Fabales</taxon>
        <taxon>Fabaceae</taxon>
        <taxon>Papilionoideae</taxon>
        <taxon>50 kb inversion clade</taxon>
        <taxon>NPAAA clade</taxon>
        <taxon>indigoferoid/millettioid clade</taxon>
        <taxon>Phaseoleae</taxon>
        <taxon>Canavalia</taxon>
    </lineage>
</organism>
<gene>
    <name evidence="2" type="ORF">VNO77_26920</name>
</gene>
<feature type="compositionally biased region" description="Low complexity" evidence="1">
    <location>
        <begin position="77"/>
        <end position="95"/>
    </location>
</feature>
<feature type="region of interest" description="Disordered" evidence="1">
    <location>
        <begin position="75"/>
        <end position="102"/>
    </location>
</feature>
<evidence type="ECO:0000313" key="2">
    <source>
        <dbReference type="EMBL" id="KAK7323447.1"/>
    </source>
</evidence>